<organism evidence="10 11">
    <name type="scientific">Candidatus Nitrosopumilus salarius BD31</name>
    <dbReference type="NCBI Taxonomy" id="859350"/>
    <lineage>
        <taxon>Archaea</taxon>
        <taxon>Nitrososphaerota</taxon>
        <taxon>Nitrososphaeria</taxon>
        <taxon>Nitrosopumilales</taxon>
        <taxon>Nitrosopumilaceae</taxon>
        <taxon>Nitrosopumilus</taxon>
    </lineage>
</organism>
<dbReference type="GO" id="GO:0016020">
    <property type="term" value="C:membrane"/>
    <property type="evidence" value="ECO:0007669"/>
    <property type="project" value="UniProtKB-SubCell"/>
</dbReference>
<keyword evidence="3 8" id="KW-0812">Transmembrane</keyword>
<keyword evidence="11" id="KW-1185">Reference proteome</keyword>
<reference evidence="10 11" key="1">
    <citation type="journal article" date="2012" name="J. Bacteriol.">
        <title>Genome sequence of "Candidatus Nitrosopumilus salaria" BD31, an ammonia-oxidizing archaeon from the San Francisco Bay estuary.</title>
        <authorList>
            <person name="Mosier A.C."/>
            <person name="Allen E.E."/>
            <person name="Kim M."/>
            <person name="Ferriera S."/>
            <person name="Francis C.A."/>
        </authorList>
    </citation>
    <scope>NUCLEOTIDE SEQUENCE [LARGE SCALE GENOMIC DNA]</scope>
    <source>
        <strain evidence="10 11">BD31</strain>
    </source>
</reference>
<accession>I3D1E9</accession>
<feature type="transmembrane region" description="Helical" evidence="8">
    <location>
        <begin position="254"/>
        <end position="278"/>
    </location>
</feature>
<dbReference type="Proteomes" id="UP000003423">
    <property type="component" value="Unassembled WGS sequence"/>
</dbReference>
<feature type="domain" description="Peptidase M50" evidence="9">
    <location>
        <begin position="126"/>
        <end position="305"/>
    </location>
</feature>
<evidence type="ECO:0000313" key="11">
    <source>
        <dbReference type="Proteomes" id="UP000003423"/>
    </source>
</evidence>
<dbReference type="InterPro" id="IPR008915">
    <property type="entry name" value="Peptidase_M50"/>
</dbReference>
<dbReference type="Pfam" id="PF02163">
    <property type="entry name" value="Peptidase_M50"/>
    <property type="match status" value="1"/>
</dbReference>
<feature type="transmembrane region" description="Helical" evidence="8">
    <location>
        <begin position="298"/>
        <end position="322"/>
    </location>
</feature>
<sequence length="368" mass="40521">MAEPTQEEIISLVNSIFEVSDFNKSEFSLEFKIENLEFKSKFEDLARRLEDMSYVCKLEEINGARHVIIQKFSPRKQRRWMSTAWTPRILFAVVVSFVMIDGYYRTSGTNSIVEIGDPLEMAGVYTLSLLGILGVHELGHIIAAKAHGLKTTWPYFIPGLPVIGIPTFGAFIQSRGLTINREILFDVAIAGPIAGLVIAVIVSMYGAYSAPVLDQDIAAGLFADSRLIEWEQGEPLLMSASLAMFGKGGTGNEVIMTPVMFAAWIGFLITFLNLLPAWQLDGGHMARTLLGVKLHRYATFGSMAILILLNYWLMAILILIMSSRNPSATPLDDVSPLTRNRKLAYVGIIGLAILCAPLPADLLPSLLP</sequence>
<evidence type="ECO:0000256" key="7">
    <source>
        <dbReference type="ARBA" id="ARBA00023136"/>
    </source>
</evidence>
<dbReference type="CDD" id="cd06160">
    <property type="entry name" value="S2P-M50_like_2"/>
    <property type="match status" value="1"/>
</dbReference>
<protein>
    <submittedName>
        <fullName evidence="10">Peptidase, M50 family</fullName>
        <ecNumber evidence="10">3.4.24.-</ecNumber>
    </submittedName>
</protein>
<comment type="subcellular location">
    <subcellularLocation>
        <location evidence="1">Membrane</location>
        <topology evidence="1">Multi-pass membrane protein</topology>
    </subcellularLocation>
</comment>
<evidence type="ECO:0000256" key="3">
    <source>
        <dbReference type="ARBA" id="ARBA00022692"/>
    </source>
</evidence>
<keyword evidence="6 8" id="KW-1133">Transmembrane helix</keyword>
<keyword evidence="4 10" id="KW-0378">Hydrolase</keyword>
<dbReference type="RefSeq" id="WP_008300311.1">
    <property type="nucleotide sequence ID" value="NZ_AEXL02000118.1"/>
</dbReference>
<keyword evidence="7 8" id="KW-0472">Membrane</keyword>
<proteinExistence type="predicted"/>
<evidence type="ECO:0000256" key="2">
    <source>
        <dbReference type="ARBA" id="ARBA00022670"/>
    </source>
</evidence>
<evidence type="ECO:0000256" key="6">
    <source>
        <dbReference type="ARBA" id="ARBA00022989"/>
    </source>
</evidence>
<dbReference type="EC" id="3.4.24.-" evidence="10"/>
<dbReference type="PANTHER" id="PTHR31412">
    <property type="entry name" value="ZINC METALLOPROTEASE EGY1"/>
    <property type="match status" value="1"/>
</dbReference>
<dbReference type="EMBL" id="AEXL02000118">
    <property type="protein sequence ID" value="EIJ65542.1"/>
    <property type="molecule type" value="Genomic_DNA"/>
</dbReference>
<comment type="caution">
    <text evidence="10">The sequence shown here is derived from an EMBL/GenBank/DDBJ whole genome shotgun (WGS) entry which is preliminary data.</text>
</comment>
<feature type="transmembrane region" description="Helical" evidence="8">
    <location>
        <begin position="343"/>
        <end position="360"/>
    </location>
</feature>
<dbReference type="GO" id="GO:0008233">
    <property type="term" value="F:peptidase activity"/>
    <property type="evidence" value="ECO:0007669"/>
    <property type="project" value="UniProtKB-KW"/>
</dbReference>
<dbReference type="PATRIC" id="fig|859350.6.peg.1394"/>
<feature type="transmembrane region" description="Helical" evidence="8">
    <location>
        <begin position="85"/>
        <end position="104"/>
    </location>
</feature>
<feature type="transmembrane region" description="Helical" evidence="8">
    <location>
        <begin position="124"/>
        <end position="143"/>
    </location>
</feature>
<gene>
    <name evidence="10" type="ORF">BD31_I1312</name>
</gene>
<evidence type="ECO:0000256" key="1">
    <source>
        <dbReference type="ARBA" id="ARBA00004141"/>
    </source>
</evidence>
<dbReference type="AlphaFoldDB" id="I3D1E9"/>
<evidence type="ECO:0000256" key="8">
    <source>
        <dbReference type="SAM" id="Phobius"/>
    </source>
</evidence>
<dbReference type="PANTHER" id="PTHR31412:SF0">
    <property type="entry name" value="ZINC METALLOPROTEASE EGY1, CHLOROPLASTIC-RELATED"/>
    <property type="match status" value="1"/>
</dbReference>
<keyword evidence="2" id="KW-0645">Protease</keyword>
<evidence type="ECO:0000259" key="9">
    <source>
        <dbReference type="Pfam" id="PF02163"/>
    </source>
</evidence>
<name>I3D1E9_9ARCH</name>
<evidence type="ECO:0000256" key="5">
    <source>
        <dbReference type="ARBA" id="ARBA00022946"/>
    </source>
</evidence>
<feature type="transmembrane region" description="Helical" evidence="8">
    <location>
        <begin position="155"/>
        <end position="172"/>
    </location>
</feature>
<dbReference type="InterPro" id="IPR044838">
    <property type="entry name" value="EGY1-like"/>
</dbReference>
<evidence type="ECO:0000256" key="4">
    <source>
        <dbReference type="ARBA" id="ARBA00022801"/>
    </source>
</evidence>
<evidence type="ECO:0000313" key="10">
    <source>
        <dbReference type="EMBL" id="EIJ65542.1"/>
    </source>
</evidence>
<feature type="transmembrane region" description="Helical" evidence="8">
    <location>
        <begin position="184"/>
        <end position="208"/>
    </location>
</feature>
<keyword evidence="5" id="KW-0809">Transit peptide</keyword>
<dbReference type="GO" id="GO:0006508">
    <property type="term" value="P:proteolysis"/>
    <property type="evidence" value="ECO:0007669"/>
    <property type="project" value="UniProtKB-KW"/>
</dbReference>
<dbReference type="OrthoDB" id="19110at2157"/>